<gene>
    <name evidence="5" type="ORF">LWC34_05660</name>
</gene>
<dbReference type="Pfam" id="PF00550">
    <property type="entry name" value="PP-binding"/>
    <property type="match status" value="1"/>
</dbReference>
<evidence type="ECO:0000256" key="1">
    <source>
        <dbReference type="ARBA" id="ARBA00001957"/>
    </source>
</evidence>
<dbReference type="Gene3D" id="3.30.559.30">
    <property type="entry name" value="Nonribosomal peptide synthetase, condensation domain"/>
    <property type="match status" value="1"/>
</dbReference>
<dbReference type="InterPro" id="IPR006162">
    <property type="entry name" value="Ppantetheine_attach_site"/>
</dbReference>
<evidence type="ECO:0000256" key="3">
    <source>
        <dbReference type="ARBA" id="ARBA00022553"/>
    </source>
</evidence>
<feature type="domain" description="Carrier" evidence="4">
    <location>
        <begin position="982"/>
        <end position="1058"/>
    </location>
</feature>
<dbReference type="PANTHER" id="PTHR45527:SF1">
    <property type="entry name" value="FATTY ACID SYNTHASE"/>
    <property type="match status" value="1"/>
</dbReference>
<dbReference type="Gene3D" id="3.40.50.980">
    <property type="match status" value="2"/>
</dbReference>
<dbReference type="EMBL" id="JAJVCN010000001">
    <property type="protein sequence ID" value="MCE7002318.1"/>
    <property type="molecule type" value="Genomic_DNA"/>
</dbReference>
<accession>A0ABS8Z313</accession>
<dbReference type="SUPFAM" id="SSF47336">
    <property type="entry name" value="ACP-like"/>
    <property type="match status" value="1"/>
</dbReference>
<dbReference type="InterPro" id="IPR000873">
    <property type="entry name" value="AMP-dep_synth/lig_dom"/>
</dbReference>
<dbReference type="RefSeq" id="WP_233723342.1">
    <property type="nucleotide sequence ID" value="NZ_JAJVCN010000001.1"/>
</dbReference>
<name>A0ABS8Z313_9PSEU</name>
<dbReference type="InterPro" id="IPR045851">
    <property type="entry name" value="AMP-bd_C_sf"/>
</dbReference>
<organism evidence="5 6">
    <name type="scientific">Kibdelosporangium philippinense</name>
    <dbReference type="NCBI Taxonomy" id="211113"/>
    <lineage>
        <taxon>Bacteria</taxon>
        <taxon>Bacillati</taxon>
        <taxon>Actinomycetota</taxon>
        <taxon>Actinomycetes</taxon>
        <taxon>Pseudonocardiales</taxon>
        <taxon>Pseudonocardiaceae</taxon>
        <taxon>Kibdelosporangium</taxon>
    </lineage>
</organism>
<dbReference type="Proteomes" id="UP001521150">
    <property type="component" value="Unassembled WGS sequence"/>
</dbReference>
<dbReference type="PANTHER" id="PTHR45527">
    <property type="entry name" value="NONRIBOSOMAL PEPTIDE SYNTHETASE"/>
    <property type="match status" value="1"/>
</dbReference>
<protein>
    <submittedName>
        <fullName evidence="5">Amino acid adenylation domain-containing protein</fullName>
    </submittedName>
</protein>
<dbReference type="PROSITE" id="PS50075">
    <property type="entry name" value="CARRIER"/>
    <property type="match status" value="1"/>
</dbReference>
<dbReference type="Pfam" id="PF00668">
    <property type="entry name" value="Condensation"/>
    <property type="match status" value="1"/>
</dbReference>
<dbReference type="InterPro" id="IPR001242">
    <property type="entry name" value="Condensation_dom"/>
</dbReference>
<dbReference type="Gene3D" id="3.40.50.1820">
    <property type="entry name" value="alpha/beta hydrolase"/>
    <property type="match status" value="1"/>
</dbReference>
<dbReference type="Gene3D" id="3.30.559.10">
    <property type="entry name" value="Chloramphenicol acetyltransferase-like domain"/>
    <property type="match status" value="1"/>
</dbReference>
<sequence>MTKAIDRLRGLSAAQRAALLAAAKATVTNPVAGQPLTARSRPDGRSIASYTQEQQWFLDRISPDQAAAYLVPFALRLRGVLDVPALRDVLAQIIQRHEVLRCRFELDGGEVRQIVEADVEVPLVVEAVKDEESLWRRARELATERFELTKAPLLRTVLLSLNERDNVLVWIAHHAVADGFSIAVLLDELRAGYQRELPPLPLQFADFAEWQRERLTDERLAGHVDFWRTHLAGAPPATLPTDHPRPGVPSFRGAAVPFDLGPTLSAGISAVSQRVGVTPFVVLLTALHIVLARYNGEHDAVLGVAVAGRERSEVESLIGPFSGTIPVRIDASGDPTLAALLAAVSSTVLDGLSHQEVPFGHLVRSLGKARDASRNPLYDVLFSMDALATTGETRIAPDLTVQPSGLPNGTARLDLQLTVEQNADALGGRLDYSTDLYETLTVQGIVDSFKAVLEEIVADVDRPLSTVSLLDPATRARTLDEWHRPTGASPKFLDMFTELVLSEPDRSAVSQNGRTVTYRELDEWSNQFANAIVKRGGGSGAVVAVAIDRTIAIVAAIIGILKSGSVYLPLDPSYPDERLDFMLTDSSTRILLHESGVADGLLGRVHADLELGEIAVEPVTPVDAPAHQVAYVMYTSGSTGKPKGVAIGHTALGNFLSAMTSKGLMRHNDVVIALTNTTFDISMDELLLPLVCGGSIVMARRSEARSGEALRRLIDEHEVTVLHGTPSTCQLLIDTGWQGASVRRVLCGGEAMSAKLAADLQERVPEVWNVFGPTEATVWALVHRVEGDGRPPIGKPLANYTALVLDDRLRPVPPGVLGELYLGGVGLAEEYLNLPELTAQRFITDTRGKRLYRTGDLASYDTDGVFHFHGRLDHQVKLRGFRIELGEIEAALVKHPAVLEAVALIHNASENDSRLIAFVRLAEDATERALQAAVQATLPAHMVPSRVVRIDAFPLTSSGKVDRRALLNSPIDAGDGPEEWDPPVTPTERWVAQCWEELLGDGRKIGRTDNFFLIGGHSLLAVKILATIQDVYGVQPSLEGFFAVPTVTGLSELLLAAPSLADDALLAQVEGLTDEEVAALIAAG</sequence>
<dbReference type="InterPro" id="IPR029058">
    <property type="entry name" value="AB_hydrolase_fold"/>
</dbReference>
<dbReference type="NCBIfam" id="TIGR01733">
    <property type="entry name" value="AA-adenyl-dom"/>
    <property type="match status" value="1"/>
</dbReference>
<dbReference type="InterPro" id="IPR036736">
    <property type="entry name" value="ACP-like_sf"/>
</dbReference>
<keyword evidence="3" id="KW-0597">Phosphoprotein</keyword>
<keyword evidence="6" id="KW-1185">Reference proteome</keyword>
<dbReference type="Pfam" id="PF13193">
    <property type="entry name" value="AMP-binding_C"/>
    <property type="match status" value="1"/>
</dbReference>
<reference evidence="5 6" key="1">
    <citation type="submission" date="2021-12" db="EMBL/GenBank/DDBJ databases">
        <title>Genome sequence of Kibdelosporangium philippinense ATCC 49844.</title>
        <authorList>
            <person name="Fedorov E.A."/>
            <person name="Omeragic M."/>
            <person name="Shalygina K.F."/>
            <person name="Maclea K.S."/>
        </authorList>
    </citation>
    <scope>NUCLEOTIDE SEQUENCE [LARGE SCALE GENOMIC DNA]</scope>
    <source>
        <strain evidence="5 6">ATCC 49844</strain>
    </source>
</reference>
<evidence type="ECO:0000256" key="2">
    <source>
        <dbReference type="ARBA" id="ARBA00022450"/>
    </source>
</evidence>
<dbReference type="Gene3D" id="2.30.38.10">
    <property type="entry name" value="Luciferase, Domain 3"/>
    <property type="match status" value="1"/>
</dbReference>
<comment type="caution">
    <text evidence="5">The sequence shown here is derived from an EMBL/GenBank/DDBJ whole genome shotgun (WGS) entry which is preliminary data.</text>
</comment>
<evidence type="ECO:0000259" key="4">
    <source>
        <dbReference type="PROSITE" id="PS50075"/>
    </source>
</evidence>
<dbReference type="InterPro" id="IPR009081">
    <property type="entry name" value="PP-bd_ACP"/>
</dbReference>
<evidence type="ECO:0000313" key="5">
    <source>
        <dbReference type="EMBL" id="MCE7002318.1"/>
    </source>
</evidence>
<proteinExistence type="predicted"/>
<dbReference type="PROSITE" id="PS00455">
    <property type="entry name" value="AMP_BINDING"/>
    <property type="match status" value="1"/>
</dbReference>
<dbReference type="InterPro" id="IPR020845">
    <property type="entry name" value="AMP-binding_CS"/>
</dbReference>
<dbReference type="InterPro" id="IPR025110">
    <property type="entry name" value="AMP-bd_C"/>
</dbReference>
<dbReference type="InterPro" id="IPR010071">
    <property type="entry name" value="AA_adenyl_dom"/>
</dbReference>
<dbReference type="CDD" id="cd19531">
    <property type="entry name" value="LCL_NRPS-like"/>
    <property type="match status" value="1"/>
</dbReference>
<evidence type="ECO:0000313" key="6">
    <source>
        <dbReference type="Proteomes" id="UP001521150"/>
    </source>
</evidence>
<dbReference type="SUPFAM" id="SSF52777">
    <property type="entry name" value="CoA-dependent acyltransferases"/>
    <property type="match status" value="2"/>
</dbReference>
<dbReference type="Gene3D" id="3.30.300.30">
    <property type="match status" value="1"/>
</dbReference>
<keyword evidence="2" id="KW-0596">Phosphopantetheine</keyword>
<dbReference type="InterPro" id="IPR023213">
    <property type="entry name" value="CAT-like_dom_sf"/>
</dbReference>
<comment type="cofactor">
    <cofactor evidence="1">
        <name>pantetheine 4'-phosphate</name>
        <dbReference type="ChEBI" id="CHEBI:47942"/>
    </cofactor>
</comment>
<dbReference type="Pfam" id="PF00501">
    <property type="entry name" value="AMP-binding"/>
    <property type="match status" value="1"/>
</dbReference>
<dbReference type="PROSITE" id="PS00012">
    <property type="entry name" value="PHOSPHOPANTETHEINE"/>
    <property type="match status" value="1"/>
</dbReference>
<dbReference type="SUPFAM" id="SSF56801">
    <property type="entry name" value="Acetyl-CoA synthetase-like"/>
    <property type="match status" value="1"/>
</dbReference>